<dbReference type="EnsemblMetazoa" id="AGAP029880-RA">
    <property type="protein sequence ID" value="AGAP029880-PA"/>
    <property type="gene ID" value="AGAP029880"/>
</dbReference>
<evidence type="ECO:0000313" key="2">
    <source>
        <dbReference type="Proteomes" id="UP000007062"/>
    </source>
</evidence>
<sequence length="63" mass="7017">MRAGSVGSGTCMYRHRKVVWWTTQHKTADKMQKRYGPAAGVCHCTLHCICDAVCSPIFLYPGT</sequence>
<evidence type="ECO:0000313" key="1">
    <source>
        <dbReference type="EnsemblMetazoa" id="AGAP029880-PA"/>
    </source>
</evidence>
<reference evidence="1" key="3">
    <citation type="submission" date="2022-10" db="UniProtKB">
        <authorList>
            <consortium name="EnsemblMetazoa"/>
        </authorList>
    </citation>
    <scope>IDENTIFICATION</scope>
    <source>
        <strain evidence="1">PEST</strain>
    </source>
</reference>
<name>A0A903XYY0_ANOGA</name>
<dbReference type="Proteomes" id="UP000007062">
    <property type="component" value="Chromosome 3R"/>
</dbReference>
<dbReference type="AlphaFoldDB" id="A0A903XYY0"/>
<organism evidence="1 2">
    <name type="scientific">Anopheles gambiae</name>
    <name type="common">African malaria mosquito</name>
    <dbReference type="NCBI Taxonomy" id="7165"/>
    <lineage>
        <taxon>Eukaryota</taxon>
        <taxon>Metazoa</taxon>
        <taxon>Ecdysozoa</taxon>
        <taxon>Arthropoda</taxon>
        <taxon>Hexapoda</taxon>
        <taxon>Insecta</taxon>
        <taxon>Pterygota</taxon>
        <taxon>Neoptera</taxon>
        <taxon>Endopterygota</taxon>
        <taxon>Diptera</taxon>
        <taxon>Nematocera</taxon>
        <taxon>Culicoidea</taxon>
        <taxon>Culicidae</taxon>
        <taxon>Anophelinae</taxon>
        <taxon>Anopheles</taxon>
    </lineage>
</organism>
<keyword evidence="2" id="KW-1185">Reference proteome</keyword>
<proteinExistence type="predicted"/>
<dbReference type="EMBL" id="AAAB01008980">
    <property type="status" value="NOT_ANNOTATED_CDS"/>
    <property type="molecule type" value="Genomic_DNA"/>
</dbReference>
<protein>
    <submittedName>
        <fullName evidence="1">Uncharacterized protein</fullName>
    </submittedName>
</protein>
<reference evidence="1 2" key="2">
    <citation type="journal article" date="2004" name="Trends Parasitol.">
        <title>The Anopheles gambiae genome: an update.</title>
        <authorList>
            <person name="Mongin E."/>
            <person name="Louis C."/>
            <person name="Holt R.A."/>
            <person name="Birney E."/>
            <person name="Collins F.H."/>
        </authorList>
    </citation>
    <scope>NUCLEOTIDE SEQUENCE [LARGE SCALE GENOMIC DNA]</scope>
    <source>
        <strain evidence="1 2">PEST</strain>
    </source>
</reference>
<accession>A0A903XYY0</accession>
<reference evidence="1 2" key="1">
    <citation type="journal article" date="2002" name="Science">
        <title>The genome sequence of the malaria mosquito Anopheles gambiae.</title>
        <authorList>
            <person name="Holt R.A."/>
            <person name="Subramanian G.M."/>
            <person name="Halpern A."/>
            <person name="Sutton G.G."/>
            <person name="Charlab R."/>
            <person name="Nusskern D.R."/>
            <person name="Wincker P."/>
            <person name="Clark A.G."/>
            <person name="Ribeiro J.M."/>
            <person name="Wides R."/>
            <person name="Salzberg S.L."/>
            <person name="Loftus B."/>
            <person name="Yandell M."/>
            <person name="Majoros W.H."/>
            <person name="Rusch D.B."/>
            <person name="Lai Z."/>
            <person name="Kraft C.L."/>
            <person name="Abril J.F."/>
            <person name="Anthouard V."/>
            <person name="Arensburger P."/>
            <person name="Atkinson P.W."/>
            <person name="Baden H."/>
            <person name="de Berardinis V."/>
            <person name="Baldwin D."/>
            <person name="Benes V."/>
            <person name="Biedler J."/>
            <person name="Blass C."/>
            <person name="Bolanos R."/>
            <person name="Boscus D."/>
            <person name="Barnstead M."/>
            <person name="Cai S."/>
            <person name="Center A."/>
            <person name="Chaturverdi K."/>
            <person name="Christophides G.K."/>
            <person name="Chrystal M.A."/>
            <person name="Clamp M."/>
            <person name="Cravchik A."/>
            <person name="Curwen V."/>
            <person name="Dana A."/>
            <person name="Delcher A."/>
            <person name="Dew I."/>
            <person name="Evans C.A."/>
            <person name="Flanigan M."/>
            <person name="Grundschober-Freimoser A."/>
            <person name="Friedli L."/>
            <person name="Gu Z."/>
            <person name="Guan P."/>
            <person name="Guigo R."/>
            <person name="Hillenmeyer M.E."/>
            <person name="Hladun S.L."/>
            <person name="Hogan J.R."/>
            <person name="Hong Y.S."/>
            <person name="Hoover J."/>
            <person name="Jaillon O."/>
            <person name="Ke Z."/>
            <person name="Kodira C."/>
            <person name="Kokoza E."/>
            <person name="Koutsos A."/>
            <person name="Letunic I."/>
            <person name="Levitsky A."/>
            <person name="Liang Y."/>
            <person name="Lin J.J."/>
            <person name="Lobo N.F."/>
            <person name="Lopez J.R."/>
            <person name="Malek J.A."/>
            <person name="McIntosh T.C."/>
            <person name="Meister S."/>
            <person name="Miller J."/>
            <person name="Mobarry C."/>
            <person name="Mongin E."/>
            <person name="Murphy S.D."/>
            <person name="O'Brochta D.A."/>
            <person name="Pfannkoch C."/>
            <person name="Qi R."/>
            <person name="Regier M.A."/>
            <person name="Remington K."/>
            <person name="Shao H."/>
            <person name="Sharakhova M.V."/>
            <person name="Sitter C.D."/>
            <person name="Shetty J."/>
            <person name="Smith T.J."/>
            <person name="Strong R."/>
            <person name="Sun J."/>
            <person name="Thomasova D."/>
            <person name="Ton L.Q."/>
            <person name="Topalis P."/>
            <person name="Tu Z."/>
            <person name="Unger M.F."/>
            <person name="Walenz B."/>
            <person name="Wang A."/>
            <person name="Wang J."/>
            <person name="Wang M."/>
            <person name="Wang X."/>
            <person name="Woodford K.J."/>
            <person name="Wortman J.R."/>
            <person name="Wu M."/>
            <person name="Yao A."/>
            <person name="Zdobnov E.M."/>
            <person name="Zhang H."/>
            <person name="Zhao Q."/>
            <person name="Zhao S."/>
            <person name="Zhu S.C."/>
            <person name="Zhimulev I."/>
            <person name="Coluzzi M."/>
            <person name="della Torre A."/>
            <person name="Roth C.W."/>
            <person name="Louis C."/>
            <person name="Kalush F."/>
            <person name="Mural R.J."/>
            <person name="Myers E.W."/>
            <person name="Adams M.D."/>
            <person name="Smith H.O."/>
            <person name="Broder S."/>
            <person name="Gardner M.J."/>
            <person name="Fraser C.M."/>
            <person name="Birney E."/>
            <person name="Bork P."/>
            <person name="Brey P.T."/>
            <person name="Venter J.C."/>
            <person name="Weissenbach J."/>
            <person name="Kafatos F.C."/>
            <person name="Collins F.H."/>
            <person name="Hoffman S.L."/>
        </authorList>
    </citation>
    <scope>NUCLEOTIDE SEQUENCE [LARGE SCALE GENOMIC DNA]</scope>
    <source>
        <strain evidence="1 2">PEST</strain>
    </source>
</reference>